<sequence>METVPKYTDEEWGLLVGLPQSVLIAASQAEQDGSRRTREEWTAGMTAIADGRDSASDLVRTIATDVVARQGGDEEDLVGGFAGGLEPPIIEFPDRKAGIADVIDRARAAHELLAAKATDADAESYRFWLVTLADQVVSAAKSGDVLGFGGELVTPAERAFRDELAAVLEV</sequence>
<comment type="caution">
    <text evidence="1">The sequence shown here is derived from an EMBL/GenBank/DDBJ whole genome shotgun (WGS) entry which is preliminary data.</text>
</comment>
<accession>A0A919PRB6</accession>
<protein>
    <submittedName>
        <fullName evidence="1">Uncharacterized protein</fullName>
    </submittedName>
</protein>
<dbReference type="EMBL" id="BONQ01000099">
    <property type="protein sequence ID" value="GIG48302.1"/>
    <property type="molecule type" value="Genomic_DNA"/>
</dbReference>
<dbReference type="RefSeq" id="WP_203850011.1">
    <property type="nucleotide sequence ID" value="NZ_BAAAVW010000022.1"/>
</dbReference>
<name>A0A919PRB6_9ACTN</name>
<dbReference type="Proteomes" id="UP000660611">
    <property type="component" value="Unassembled WGS sequence"/>
</dbReference>
<reference evidence="1" key="1">
    <citation type="submission" date="2021-01" db="EMBL/GenBank/DDBJ databases">
        <title>Whole genome shotgun sequence of Dactylosporangium siamense NBRC 106093.</title>
        <authorList>
            <person name="Komaki H."/>
            <person name="Tamura T."/>
        </authorList>
    </citation>
    <scope>NUCLEOTIDE SEQUENCE</scope>
    <source>
        <strain evidence="1">NBRC 106093</strain>
    </source>
</reference>
<evidence type="ECO:0000313" key="1">
    <source>
        <dbReference type="EMBL" id="GIG48302.1"/>
    </source>
</evidence>
<keyword evidence="2" id="KW-1185">Reference proteome</keyword>
<proteinExistence type="predicted"/>
<gene>
    <name evidence="1" type="ORF">Dsi01nite_063430</name>
</gene>
<evidence type="ECO:0000313" key="2">
    <source>
        <dbReference type="Proteomes" id="UP000660611"/>
    </source>
</evidence>
<organism evidence="1 2">
    <name type="scientific">Dactylosporangium siamense</name>
    <dbReference type="NCBI Taxonomy" id="685454"/>
    <lineage>
        <taxon>Bacteria</taxon>
        <taxon>Bacillati</taxon>
        <taxon>Actinomycetota</taxon>
        <taxon>Actinomycetes</taxon>
        <taxon>Micromonosporales</taxon>
        <taxon>Micromonosporaceae</taxon>
        <taxon>Dactylosporangium</taxon>
    </lineage>
</organism>
<dbReference type="AlphaFoldDB" id="A0A919PRB6"/>